<reference evidence="2 3" key="1">
    <citation type="submission" date="2021-02" db="EMBL/GenBank/DDBJ databases">
        <title>Complete genome of Desulfoluna sp. strain ASN36.</title>
        <authorList>
            <person name="Takahashi A."/>
            <person name="Kojima H."/>
            <person name="Fukui M."/>
        </authorList>
    </citation>
    <scope>NUCLEOTIDE SEQUENCE [LARGE SCALE GENOMIC DNA]</scope>
    <source>
        <strain evidence="2 3">ASN36</strain>
    </source>
</reference>
<protein>
    <recommendedName>
        <fullName evidence="1">BioF2-like acetyltransferase domain-containing protein</fullName>
    </recommendedName>
</protein>
<sequence length="292" mass="33451">MAQFVRGPMAREWDLVFFDDLPSKDRMLDAFKDELGALGIIGMSEPRFPNIVLDLSRFDTSQSFYSALSRNLRRSLVRSEKKLTRDGGFYMAVYSLETCDVDHGMSMYNKVYGDSWKGEEADPCFHRKLAHYLARIGALRLFLLYYKKGEPHSGTSDLACNSFSQQGCVVPEGYNPVAARFVVVYKGKAYDLKTAYNKAFVEYSVGSLLMWFVLRYLLDVDHVSSLDFQKGSESFKLNFKGTLNDVRARYRGFNSCCMKGLVESHFEAHAIPFLRKIRHACQTTKCKQVEQR</sequence>
<evidence type="ECO:0000259" key="1">
    <source>
        <dbReference type="Pfam" id="PF13480"/>
    </source>
</evidence>
<dbReference type="InterPro" id="IPR016181">
    <property type="entry name" value="Acyl_CoA_acyltransferase"/>
</dbReference>
<dbReference type="Pfam" id="PF13480">
    <property type="entry name" value="Acetyltransf_6"/>
    <property type="match status" value="1"/>
</dbReference>
<evidence type="ECO:0000313" key="3">
    <source>
        <dbReference type="Proteomes" id="UP001320148"/>
    </source>
</evidence>
<accession>A0ABM7PIL3</accession>
<dbReference type="Gene3D" id="3.40.630.30">
    <property type="match status" value="1"/>
</dbReference>
<dbReference type="InterPro" id="IPR038740">
    <property type="entry name" value="BioF2-like_GNAT_dom"/>
</dbReference>
<dbReference type="Proteomes" id="UP001320148">
    <property type="component" value="Chromosome"/>
</dbReference>
<evidence type="ECO:0000313" key="2">
    <source>
        <dbReference type="EMBL" id="BCS97083.1"/>
    </source>
</evidence>
<organism evidence="2 3">
    <name type="scientific">Desulfoluna limicola</name>
    <dbReference type="NCBI Taxonomy" id="2810562"/>
    <lineage>
        <taxon>Bacteria</taxon>
        <taxon>Pseudomonadati</taxon>
        <taxon>Thermodesulfobacteriota</taxon>
        <taxon>Desulfobacteria</taxon>
        <taxon>Desulfobacterales</taxon>
        <taxon>Desulfolunaceae</taxon>
        <taxon>Desulfoluna</taxon>
    </lineage>
</organism>
<gene>
    <name evidence="2" type="ORF">DSLASN_27150</name>
</gene>
<dbReference type="SUPFAM" id="SSF55729">
    <property type="entry name" value="Acyl-CoA N-acyltransferases (Nat)"/>
    <property type="match status" value="1"/>
</dbReference>
<feature type="domain" description="BioF2-like acetyltransferase" evidence="1">
    <location>
        <begin position="175"/>
        <end position="236"/>
    </location>
</feature>
<keyword evidence="3" id="KW-1185">Reference proteome</keyword>
<dbReference type="EMBL" id="AP024488">
    <property type="protein sequence ID" value="BCS97083.1"/>
    <property type="molecule type" value="Genomic_DNA"/>
</dbReference>
<name>A0ABM7PIL3_9BACT</name>
<proteinExistence type="predicted"/>